<evidence type="ECO:0000313" key="2">
    <source>
        <dbReference type="EMBL" id="SFQ43513.1"/>
    </source>
</evidence>
<proteinExistence type="predicted"/>
<dbReference type="OrthoDB" id="5513217at2"/>
<feature type="signal peptide" evidence="1">
    <location>
        <begin position="1"/>
        <end position="18"/>
    </location>
</feature>
<accession>A0A1I5YH21</accession>
<name>A0A1I5YH21_9BACT</name>
<evidence type="ECO:0000313" key="3">
    <source>
        <dbReference type="Proteomes" id="UP000199031"/>
    </source>
</evidence>
<dbReference type="PROSITE" id="PS51257">
    <property type="entry name" value="PROKAR_LIPOPROTEIN"/>
    <property type="match status" value="1"/>
</dbReference>
<organism evidence="2 3">
    <name type="scientific">Parafilimonas terrae</name>
    <dbReference type="NCBI Taxonomy" id="1465490"/>
    <lineage>
        <taxon>Bacteria</taxon>
        <taxon>Pseudomonadati</taxon>
        <taxon>Bacteroidota</taxon>
        <taxon>Chitinophagia</taxon>
        <taxon>Chitinophagales</taxon>
        <taxon>Chitinophagaceae</taxon>
        <taxon>Parafilimonas</taxon>
    </lineage>
</organism>
<keyword evidence="3" id="KW-1185">Reference proteome</keyword>
<evidence type="ECO:0000256" key="1">
    <source>
        <dbReference type="SAM" id="SignalP"/>
    </source>
</evidence>
<dbReference type="Proteomes" id="UP000199031">
    <property type="component" value="Unassembled WGS sequence"/>
</dbReference>
<dbReference type="EMBL" id="FOXQ01000012">
    <property type="protein sequence ID" value="SFQ43513.1"/>
    <property type="molecule type" value="Genomic_DNA"/>
</dbReference>
<sequence length="199" mass="22526">MQLKYAVTALFFMFIIMACNNKPAENKTPDVKISVSKNTDSFNVAFDSVMVNYDSLLTAFINWDTVAVDKYATALQLSLISVPYEQMPDEDAASKATGIAQNAAGALQTLINIDSINNKRRFFYTASEGLYHLIKTTGYDKAVIYHKKCPMAFDDEREGWWISTKKDIDNPYLGKFHPKYRNAMLECGIIEDSINNMQQ</sequence>
<protein>
    <submittedName>
        <fullName evidence="2">Uncharacterized protein</fullName>
    </submittedName>
</protein>
<dbReference type="RefSeq" id="WP_090661306.1">
    <property type="nucleotide sequence ID" value="NZ_FOXQ01000012.1"/>
</dbReference>
<feature type="chain" id="PRO_5011762634" evidence="1">
    <location>
        <begin position="19"/>
        <end position="199"/>
    </location>
</feature>
<dbReference type="AlphaFoldDB" id="A0A1I5YH21"/>
<reference evidence="2 3" key="1">
    <citation type="submission" date="2016-10" db="EMBL/GenBank/DDBJ databases">
        <authorList>
            <person name="de Groot N.N."/>
        </authorList>
    </citation>
    <scope>NUCLEOTIDE SEQUENCE [LARGE SCALE GENOMIC DNA]</scope>
    <source>
        <strain evidence="2 3">DSM 28286</strain>
    </source>
</reference>
<keyword evidence="1" id="KW-0732">Signal</keyword>
<dbReference type="STRING" id="1465490.SAMN05444277_11239"/>
<gene>
    <name evidence="2" type="ORF">SAMN05444277_11239</name>
</gene>